<evidence type="ECO:0000313" key="2">
    <source>
        <dbReference type="Proteomes" id="UP000199634"/>
    </source>
</evidence>
<sequence>MEDFKINLFEKEYNRVFIDFEHLDDTQCMFLKKCLNGLFNNNDSIENNLKLNLKVISYVDDINSLSEVFNTLEIFPIEKIYINWYKFDDIDCLYYNDLILYFEDLWFPSSDDIEIFDNTFNWILSIRHDGCISYYKRVMYQKC</sequence>
<name>A0A1H6LMA4_9FLAO</name>
<dbReference type="RefSeq" id="WP_091099920.1">
    <property type="nucleotide sequence ID" value="NZ_FNXE01000028.1"/>
</dbReference>
<dbReference type="STRING" id="1159016.SAMN02927937_02007"/>
<organism evidence="1 2">
    <name type="scientific">Paenimyroides marinum</name>
    <dbReference type="NCBI Taxonomy" id="1159016"/>
    <lineage>
        <taxon>Bacteria</taxon>
        <taxon>Pseudomonadati</taxon>
        <taxon>Bacteroidota</taxon>
        <taxon>Flavobacteriia</taxon>
        <taxon>Flavobacteriales</taxon>
        <taxon>Flavobacteriaceae</taxon>
        <taxon>Paenimyroides</taxon>
    </lineage>
</organism>
<gene>
    <name evidence="1" type="ORF">SAMN02927937_02007</name>
</gene>
<accession>A0A1H6LMA4</accession>
<proteinExistence type="predicted"/>
<protein>
    <submittedName>
        <fullName evidence="1">Uncharacterized protein</fullName>
    </submittedName>
</protein>
<keyword evidence="2" id="KW-1185">Reference proteome</keyword>
<reference evidence="1 2" key="1">
    <citation type="submission" date="2016-10" db="EMBL/GenBank/DDBJ databases">
        <authorList>
            <person name="de Groot N.N."/>
        </authorList>
    </citation>
    <scope>NUCLEOTIDE SEQUENCE [LARGE SCALE GENOMIC DNA]</scope>
    <source>
        <strain evidence="1 2">CGMCC 1.10825</strain>
    </source>
</reference>
<dbReference type="OrthoDB" id="1073261at2"/>
<dbReference type="EMBL" id="FNXE01000028">
    <property type="protein sequence ID" value="SEH89712.1"/>
    <property type="molecule type" value="Genomic_DNA"/>
</dbReference>
<dbReference type="AlphaFoldDB" id="A0A1H6LMA4"/>
<evidence type="ECO:0000313" key="1">
    <source>
        <dbReference type="EMBL" id="SEH89712.1"/>
    </source>
</evidence>
<dbReference type="Proteomes" id="UP000199634">
    <property type="component" value="Unassembled WGS sequence"/>
</dbReference>